<protein>
    <submittedName>
        <fullName evidence="3">GNAT family N-acetyltransferase</fullName>
    </submittedName>
</protein>
<dbReference type="Pfam" id="PF12746">
    <property type="entry name" value="GNAT_acetyltran"/>
    <property type="match status" value="1"/>
</dbReference>
<feature type="domain" description="N-acetyltransferase" evidence="2">
    <location>
        <begin position="103"/>
        <end position="239"/>
    </location>
</feature>
<dbReference type="InterPro" id="IPR016181">
    <property type="entry name" value="Acyl_CoA_acyltransferase"/>
</dbReference>
<proteinExistence type="predicted"/>
<feature type="region of interest" description="Disordered" evidence="1">
    <location>
        <begin position="224"/>
        <end position="257"/>
    </location>
</feature>
<evidence type="ECO:0000256" key="1">
    <source>
        <dbReference type="SAM" id="MobiDB-lite"/>
    </source>
</evidence>
<reference evidence="3 4" key="1">
    <citation type="submission" date="2017-11" db="EMBL/GenBank/DDBJ databases">
        <title>Streptomyces carmine sp. nov., a novel actinomycete isolated from Sophora alopecuroides in Xinjiang, China.</title>
        <authorList>
            <person name="Wang Y."/>
            <person name="Luo X."/>
            <person name="Wan C."/>
            <person name="Zhang L."/>
        </authorList>
    </citation>
    <scope>NUCLEOTIDE SEQUENCE [LARGE SCALE GENOMIC DNA]</scope>
    <source>
        <strain evidence="3 4">TRM SA0054</strain>
    </source>
</reference>
<comment type="caution">
    <text evidence="3">The sequence shown here is derived from an EMBL/GenBank/DDBJ whole genome shotgun (WGS) entry which is preliminary data.</text>
</comment>
<evidence type="ECO:0000259" key="2">
    <source>
        <dbReference type="PROSITE" id="PS51186"/>
    </source>
</evidence>
<evidence type="ECO:0000313" key="4">
    <source>
        <dbReference type="Proteomes" id="UP000230407"/>
    </source>
</evidence>
<sequence length="257" mass="26063">MAPDPLAVRVRALWQELAGVAVEFGRSAAVVVSPGSRLCPPSWCGVVVLGGAGIVTVPTAGAAVRLREVAAEVPPAALVRADVLRATLAYVSGPDFRPVLGGRTVARLPADHPGLSALLVGAGREDAGESGLEEISSPAFVVLDGAEAVAAAGYQAWPRGTAHLSVLTAPGCRGRGLAKTVASAAVAHALDAGLMPQWRARPEPSRRIARALGFREVGAQLSVRLDGGGGGRGWAGRGPRSSTAPSPPPRSDYGTMA</sequence>
<dbReference type="InterPro" id="IPR027365">
    <property type="entry name" value="GNAT_acetyltra_YdfB-like"/>
</dbReference>
<dbReference type="PROSITE" id="PS51186">
    <property type="entry name" value="GNAT"/>
    <property type="match status" value="1"/>
</dbReference>
<gene>
    <name evidence="3" type="ORF">CUT44_17005</name>
</gene>
<dbReference type="Gene3D" id="3.40.630.30">
    <property type="match status" value="1"/>
</dbReference>
<keyword evidence="3" id="KW-0808">Transferase</keyword>
<evidence type="ECO:0000313" key="3">
    <source>
        <dbReference type="EMBL" id="PJE96729.1"/>
    </source>
</evidence>
<dbReference type="SUPFAM" id="SSF55729">
    <property type="entry name" value="Acyl-CoA N-acyltransferases (Nat)"/>
    <property type="match status" value="1"/>
</dbReference>
<dbReference type="Proteomes" id="UP000230407">
    <property type="component" value="Unassembled WGS sequence"/>
</dbReference>
<accession>A0A2M8LXS3</accession>
<dbReference type="InterPro" id="IPR000182">
    <property type="entry name" value="GNAT_dom"/>
</dbReference>
<keyword evidence="4" id="KW-1185">Reference proteome</keyword>
<dbReference type="EMBL" id="PGGW01000057">
    <property type="protein sequence ID" value="PJE96729.1"/>
    <property type="molecule type" value="Genomic_DNA"/>
</dbReference>
<dbReference type="GO" id="GO:0016747">
    <property type="term" value="F:acyltransferase activity, transferring groups other than amino-acyl groups"/>
    <property type="evidence" value="ECO:0007669"/>
    <property type="project" value="InterPro"/>
</dbReference>
<organism evidence="3 4">
    <name type="scientific">Streptomyces carminius</name>
    <dbReference type="NCBI Taxonomy" id="2665496"/>
    <lineage>
        <taxon>Bacteria</taxon>
        <taxon>Bacillati</taxon>
        <taxon>Actinomycetota</taxon>
        <taxon>Actinomycetes</taxon>
        <taxon>Kitasatosporales</taxon>
        <taxon>Streptomycetaceae</taxon>
        <taxon>Streptomyces</taxon>
    </lineage>
</organism>
<name>A0A2M8LXS3_9ACTN</name>
<dbReference type="AlphaFoldDB" id="A0A2M8LXS3"/>
<feature type="compositionally biased region" description="Gly residues" evidence="1">
    <location>
        <begin position="226"/>
        <end position="236"/>
    </location>
</feature>